<evidence type="ECO:0000313" key="10">
    <source>
        <dbReference type="Proteomes" id="UP000012174"/>
    </source>
</evidence>
<comment type="subcellular location">
    <subcellularLocation>
        <location evidence="1">Membrane</location>
        <topology evidence="1">Multi-pass membrane protein</topology>
    </subcellularLocation>
</comment>
<evidence type="ECO:0000256" key="1">
    <source>
        <dbReference type="ARBA" id="ARBA00004141"/>
    </source>
</evidence>
<evidence type="ECO:0000256" key="7">
    <source>
        <dbReference type="SAM" id="Phobius"/>
    </source>
</evidence>
<dbReference type="eggNOG" id="ENOG502RZQZ">
    <property type="taxonomic scope" value="Eukaryota"/>
</dbReference>
<feature type="compositionally biased region" description="Low complexity" evidence="6">
    <location>
        <begin position="261"/>
        <end position="273"/>
    </location>
</feature>
<dbReference type="KEGG" id="ela:UCREL1_917"/>
<evidence type="ECO:0000256" key="3">
    <source>
        <dbReference type="ARBA" id="ARBA00022989"/>
    </source>
</evidence>
<dbReference type="PANTHER" id="PTHR33048">
    <property type="entry name" value="PTH11-LIKE INTEGRAL MEMBRANE PROTEIN (AFU_ORTHOLOGUE AFUA_5G11245)"/>
    <property type="match status" value="1"/>
</dbReference>
<evidence type="ECO:0000256" key="2">
    <source>
        <dbReference type="ARBA" id="ARBA00022692"/>
    </source>
</evidence>
<dbReference type="InterPro" id="IPR049326">
    <property type="entry name" value="Rhodopsin_dom_fungi"/>
</dbReference>
<dbReference type="OrthoDB" id="444631at2759"/>
<comment type="similarity">
    <text evidence="5">Belongs to the SAT4 family.</text>
</comment>
<keyword evidence="2 7" id="KW-0812">Transmembrane</keyword>
<name>M7TZC8_EUTLA</name>
<dbReference type="AlphaFoldDB" id="M7TZC8"/>
<dbReference type="GO" id="GO:0016020">
    <property type="term" value="C:membrane"/>
    <property type="evidence" value="ECO:0007669"/>
    <property type="project" value="UniProtKB-SubCell"/>
</dbReference>
<evidence type="ECO:0000256" key="6">
    <source>
        <dbReference type="SAM" id="MobiDB-lite"/>
    </source>
</evidence>
<accession>M7TZC8</accession>
<dbReference type="HOGENOM" id="CLU_068085_0_0_1"/>
<feature type="transmembrane region" description="Helical" evidence="7">
    <location>
        <begin position="148"/>
        <end position="168"/>
    </location>
</feature>
<sequence>MEALIQPSALKPEGFLGAVVGLCAVVTIVVGVRLWTNYKHLRKLYADDSLNSNPDDITIEYITRLCAIGIFAGNSAMYTAKLPLIFLLIRTFGIEMWLRRTCQALVIIGLLGFLGSAIYTGISCSPALNVVSPLYLFKCITAVTQGTITRGSVSLMMDVVLFFLPLKVIKKLHLPLRRKIGLGLVFMTGLAAIAASSLGVYFQVAQSEGTSSNFANALLITVLESAIVILVSCAPSLHLFWTQQAYSLRMRLGLVSRMSMSTTPKTKSGSSTRATIRHSVRHTPKESVSMSSGPIQVTTHHYVELRDLPGSDAVEKPAAAYGAYEAKASRNWDQV</sequence>
<feature type="transmembrane region" description="Helical" evidence="7">
    <location>
        <begin position="214"/>
        <end position="241"/>
    </location>
</feature>
<feature type="region of interest" description="Disordered" evidence="6">
    <location>
        <begin position="261"/>
        <end position="292"/>
    </location>
</feature>
<feature type="transmembrane region" description="Helical" evidence="7">
    <location>
        <begin position="180"/>
        <end position="202"/>
    </location>
</feature>
<keyword evidence="10" id="KW-1185">Reference proteome</keyword>
<evidence type="ECO:0000256" key="4">
    <source>
        <dbReference type="ARBA" id="ARBA00023136"/>
    </source>
</evidence>
<evidence type="ECO:0000313" key="9">
    <source>
        <dbReference type="EMBL" id="EMR72030.1"/>
    </source>
</evidence>
<proteinExistence type="inferred from homology"/>
<gene>
    <name evidence="9" type="ORF">UCREL1_917</name>
</gene>
<evidence type="ECO:0000259" key="8">
    <source>
        <dbReference type="Pfam" id="PF20684"/>
    </source>
</evidence>
<keyword evidence="3 7" id="KW-1133">Transmembrane helix</keyword>
<organism evidence="9 10">
    <name type="scientific">Eutypa lata (strain UCR-EL1)</name>
    <name type="common">Grapevine dieback disease fungus</name>
    <name type="synonym">Eutypa armeniacae</name>
    <dbReference type="NCBI Taxonomy" id="1287681"/>
    <lineage>
        <taxon>Eukaryota</taxon>
        <taxon>Fungi</taxon>
        <taxon>Dikarya</taxon>
        <taxon>Ascomycota</taxon>
        <taxon>Pezizomycotina</taxon>
        <taxon>Sordariomycetes</taxon>
        <taxon>Xylariomycetidae</taxon>
        <taxon>Xylariales</taxon>
        <taxon>Diatrypaceae</taxon>
        <taxon>Eutypa</taxon>
    </lineage>
</organism>
<dbReference type="Pfam" id="PF20684">
    <property type="entry name" value="Fung_rhodopsin"/>
    <property type="match status" value="1"/>
</dbReference>
<feature type="transmembrane region" description="Helical" evidence="7">
    <location>
        <begin position="15"/>
        <end position="35"/>
    </location>
</feature>
<feature type="domain" description="Rhodopsin" evidence="8">
    <location>
        <begin position="75"/>
        <end position="238"/>
    </location>
</feature>
<feature type="transmembrane region" description="Helical" evidence="7">
    <location>
        <begin position="104"/>
        <end position="128"/>
    </location>
</feature>
<dbReference type="EMBL" id="KB705540">
    <property type="protein sequence ID" value="EMR72030.1"/>
    <property type="molecule type" value="Genomic_DNA"/>
</dbReference>
<dbReference type="Proteomes" id="UP000012174">
    <property type="component" value="Unassembled WGS sequence"/>
</dbReference>
<dbReference type="InterPro" id="IPR052337">
    <property type="entry name" value="SAT4-like"/>
</dbReference>
<keyword evidence="4 7" id="KW-0472">Membrane</keyword>
<protein>
    <submittedName>
        <fullName evidence="9">Putative integral membrane protein</fullName>
    </submittedName>
</protein>
<reference evidence="10" key="1">
    <citation type="journal article" date="2013" name="Genome Announc.">
        <title>Draft genome sequence of the grapevine dieback fungus Eutypa lata UCR-EL1.</title>
        <authorList>
            <person name="Blanco-Ulate B."/>
            <person name="Rolshausen P.E."/>
            <person name="Cantu D."/>
        </authorList>
    </citation>
    <scope>NUCLEOTIDE SEQUENCE [LARGE SCALE GENOMIC DNA]</scope>
    <source>
        <strain evidence="10">UCR-EL1</strain>
    </source>
</reference>
<evidence type="ECO:0000256" key="5">
    <source>
        <dbReference type="ARBA" id="ARBA00038359"/>
    </source>
</evidence>
<dbReference type="PANTHER" id="PTHR33048:SF146">
    <property type="entry name" value="INTEGRAL MEMBRANE PROTEIN"/>
    <property type="match status" value="1"/>
</dbReference>